<protein>
    <submittedName>
        <fullName evidence="1">Uncharacterized protein</fullName>
    </submittedName>
</protein>
<evidence type="ECO:0000313" key="2">
    <source>
        <dbReference type="EMBL" id="PLR98401.1"/>
    </source>
</evidence>
<evidence type="ECO:0000313" key="1">
    <source>
        <dbReference type="EMBL" id="PLR80833.1"/>
    </source>
</evidence>
<dbReference type="Pfam" id="PF13076">
    <property type="entry name" value="Fur_reg_FbpA"/>
    <property type="match status" value="1"/>
</dbReference>
<dbReference type="Proteomes" id="UP000235114">
    <property type="component" value="Unassembled WGS sequence"/>
</dbReference>
<dbReference type="EMBL" id="PGVD01000022">
    <property type="protein sequence ID" value="PLR98401.1"/>
    <property type="molecule type" value="Genomic_DNA"/>
</dbReference>
<evidence type="ECO:0000313" key="4">
    <source>
        <dbReference type="Proteomes" id="UP000235114"/>
    </source>
</evidence>
<comment type="caution">
    <text evidence="1">The sequence shown here is derived from an EMBL/GenBank/DDBJ whole genome shotgun (WGS) entry which is preliminary data.</text>
</comment>
<keyword evidence="4" id="KW-1185">Reference proteome</keyword>
<reference evidence="2 4" key="2">
    <citation type="submission" date="2017-12" db="EMBL/GenBank/DDBJ databases">
        <title>Comparative Functional Genomics of Dry Heat Resistant strains isolated from the Viking Spacecraft.</title>
        <authorList>
            <person name="Seuylemezian A."/>
            <person name="Cooper K."/>
            <person name="Vaishampayan P."/>
        </authorList>
    </citation>
    <scope>NUCLEOTIDE SEQUENCE [LARGE SCALE GENOMIC DNA]</scope>
    <source>
        <strain evidence="2 4">ATCC 29669</strain>
    </source>
</reference>
<reference evidence="1 3" key="1">
    <citation type="submission" date="2017-11" db="EMBL/GenBank/DDBJ databases">
        <title>Comparitive Functional Genomics of Dry Heat Resistant strains isolated from the Viking Spacecraft.</title>
        <authorList>
            <person name="Seuylemezian A."/>
            <person name="Cooper K."/>
            <person name="Vaishampayan P."/>
        </authorList>
    </citation>
    <scope>NUCLEOTIDE SEQUENCE [LARGE SCALE GENOMIC DNA]</scope>
    <source>
        <strain evidence="1 3">M4.6</strain>
    </source>
</reference>
<dbReference type="Proteomes" id="UP000234951">
    <property type="component" value="Unassembled WGS sequence"/>
</dbReference>
<name>A0A2N5GIM2_9BACI</name>
<dbReference type="EMBL" id="PGVA01000044">
    <property type="protein sequence ID" value="PLR80833.1"/>
    <property type="molecule type" value="Genomic_DNA"/>
</dbReference>
<proteinExistence type="predicted"/>
<gene>
    <name evidence="1" type="ORF">CU635_17125</name>
    <name evidence="2" type="ORF">CVD25_08245</name>
</gene>
<dbReference type="OrthoDB" id="2907485at2"/>
<sequence>MDDRKGFLFYQKPTKPIGINENRSKYKVKKIDCSAELEKEIFIAKLLDLGIYKKGDRQLFELSLDDLTEEYERIMNVKIFE</sequence>
<dbReference type="AlphaFoldDB" id="A0A2N5GIM2"/>
<dbReference type="InterPro" id="IPR025072">
    <property type="entry name" value="Fur_reg_FbpA"/>
</dbReference>
<evidence type="ECO:0000313" key="3">
    <source>
        <dbReference type="Proteomes" id="UP000234951"/>
    </source>
</evidence>
<accession>A0A2N5GIM2</accession>
<organism evidence="1 3">
    <name type="scientific">Bacillus canaveralius</name>
    <dbReference type="NCBI Taxonomy" id="1403243"/>
    <lineage>
        <taxon>Bacteria</taxon>
        <taxon>Bacillati</taxon>
        <taxon>Bacillota</taxon>
        <taxon>Bacilli</taxon>
        <taxon>Bacillales</taxon>
        <taxon>Bacillaceae</taxon>
        <taxon>Bacillus</taxon>
    </lineage>
</organism>